<feature type="region of interest" description="Disordered" evidence="1">
    <location>
        <begin position="40"/>
        <end position="62"/>
    </location>
</feature>
<evidence type="ECO:0000313" key="2">
    <source>
        <dbReference type="EnsemblMetazoa" id="CJA29260.1"/>
    </source>
</evidence>
<dbReference type="EnsemblMetazoa" id="CJA29260.1">
    <property type="protein sequence ID" value="CJA29260.1"/>
    <property type="gene ID" value="WBGene00184834"/>
</dbReference>
<dbReference type="AlphaFoldDB" id="A0A8R1IHP0"/>
<reference evidence="2" key="2">
    <citation type="submission" date="2022-06" db="UniProtKB">
        <authorList>
            <consortium name="EnsemblMetazoa"/>
        </authorList>
    </citation>
    <scope>IDENTIFICATION</scope>
    <source>
        <strain evidence="2">DF5081</strain>
    </source>
</reference>
<feature type="compositionally biased region" description="Basic and acidic residues" evidence="1">
    <location>
        <begin position="40"/>
        <end position="61"/>
    </location>
</feature>
<dbReference type="Proteomes" id="UP000005237">
    <property type="component" value="Unassembled WGS sequence"/>
</dbReference>
<protein>
    <submittedName>
        <fullName evidence="2">Uncharacterized protein</fullName>
    </submittedName>
</protein>
<sequence>MADFLEDLDSNDTNRIIDRFDFMVHQFQIFTHDYRENTKPFCQDKDDENHSTCKQEKEKSRQSKKNLINITRKLQKALFSLELMADNNDALVLLEDIRSVNSHLHTVIGKTEAEFSATSIPLPNFDTIDMKCFLGDDQV</sequence>
<organism evidence="2 3">
    <name type="scientific">Caenorhabditis japonica</name>
    <dbReference type="NCBI Taxonomy" id="281687"/>
    <lineage>
        <taxon>Eukaryota</taxon>
        <taxon>Metazoa</taxon>
        <taxon>Ecdysozoa</taxon>
        <taxon>Nematoda</taxon>
        <taxon>Chromadorea</taxon>
        <taxon>Rhabditida</taxon>
        <taxon>Rhabditina</taxon>
        <taxon>Rhabditomorpha</taxon>
        <taxon>Rhabditoidea</taxon>
        <taxon>Rhabditidae</taxon>
        <taxon>Peloderinae</taxon>
        <taxon>Caenorhabditis</taxon>
    </lineage>
</organism>
<name>A0A8R1IHP0_CAEJA</name>
<accession>A0A8R1IHP0</accession>
<reference evidence="3" key="1">
    <citation type="submission" date="2010-08" db="EMBL/GenBank/DDBJ databases">
        <authorList>
            <consortium name="Caenorhabditis japonica Sequencing Consortium"/>
            <person name="Wilson R.K."/>
        </authorList>
    </citation>
    <scope>NUCLEOTIDE SEQUENCE [LARGE SCALE GENOMIC DNA]</scope>
    <source>
        <strain evidence="3">DF5081</strain>
    </source>
</reference>
<proteinExistence type="predicted"/>
<keyword evidence="3" id="KW-1185">Reference proteome</keyword>
<evidence type="ECO:0000313" key="3">
    <source>
        <dbReference type="Proteomes" id="UP000005237"/>
    </source>
</evidence>
<evidence type="ECO:0000256" key="1">
    <source>
        <dbReference type="SAM" id="MobiDB-lite"/>
    </source>
</evidence>